<sequence>MLKQRILIWKTKAVGFKDFCQNFSGQDHFGSGFAHLTNVLGTQHTDGMLIYWMVNSIGDNNAIARRKLRVRAPSVPTNPMI</sequence>
<reference evidence="2" key="1">
    <citation type="journal article" date="2007" name="Nature">
        <title>The grapevine genome sequence suggests ancestral hexaploidization in major angiosperm phyla.</title>
        <authorList>
            <consortium name="The French-Italian Public Consortium for Grapevine Genome Characterization."/>
            <person name="Jaillon O."/>
            <person name="Aury J.-M."/>
            <person name="Noel B."/>
            <person name="Policriti A."/>
            <person name="Clepet C."/>
            <person name="Casagrande A."/>
            <person name="Choisne N."/>
            <person name="Aubourg S."/>
            <person name="Vitulo N."/>
            <person name="Jubin C."/>
            <person name="Vezzi A."/>
            <person name="Legeai F."/>
            <person name="Hugueney P."/>
            <person name="Dasilva C."/>
            <person name="Horner D."/>
            <person name="Mica E."/>
            <person name="Jublot D."/>
            <person name="Poulain J."/>
            <person name="Bruyere C."/>
            <person name="Billault A."/>
            <person name="Segurens B."/>
            <person name="Gouyvenoux M."/>
            <person name="Ugarte E."/>
            <person name="Cattonaro F."/>
            <person name="Anthouard V."/>
            <person name="Vico V."/>
            <person name="Del Fabbro C."/>
            <person name="Alaux M."/>
            <person name="Di Gaspero G."/>
            <person name="Dumas V."/>
            <person name="Felice N."/>
            <person name="Paillard S."/>
            <person name="Juman I."/>
            <person name="Moroldo M."/>
            <person name="Scalabrin S."/>
            <person name="Canaguier A."/>
            <person name="Le Clainche I."/>
            <person name="Malacrida G."/>
            <person name="Durand E."/>
            <person name="Pesole G."/>
            <person name="Laucou V."/>
            <person name="Chatelet P."/>
            <person name="Merdinoglu D."/>
            <person name="Delledonne M."/>
            <person name="Pezzotti M."/>
            <person name="Lecharny A."/>
            <person name="Scarpelli C."/>
            <person name="Artiguenave F."/>
            <person name="Pe M.E."/>
            <person name="Valle G."/>
            <person name="Morgante M."/>
            <person name="Caboche M."/>
            <person name="Adam-Blondon A.-F."/>
            <person name="Weissenbach J."/>
            <person name="Quetier F."/>
            <person name="Wincker P."/>
        </authorList>
    </citation>
    <scope>NUCLEOTIDE SEQUENCE [LARGE SCALE GENOMIC DNA]</scope>
    <source>
        <strain evidence="2">cv. Pinot noir / PN40024</strain>
    </source>
</reference>
<dbReference type="AlphaFoldDB" id="F6HKW6"/>
<name>F6HKW6_VITVI</name>
<evidence type="ECO:0000313" key="1">
    <source>
        <dbReference type="EMBL" id="CCB55123.1"/>
    </source>
</evidence>
<keyword evidence="2" id="KW-1185">Reference proteome</keyword>
<evidence type="ECO:0000313" key="2">
    <source>
        <dbReference type="Proteomes" id="UP000009183"/>
    </source>
</evidence>
<protein>
    <submittedName>
        <fullName evidence="1">Uncharacterized protein</fullName>
    </submittedName>
</protein>
<dbReference type="InParanoid" id="F6HKW6"/>
<accession>F6HKW6</accession>
<dbReference type="Proteomes" id="UP000009183">
    <property type="component" value="Chromosome 8"/>
</dbReference>
<dbReference type="HOGENOM" id="CLU_2578765_0_0_1"/>
<dbReference type="PaxDb" id="29760-VIT_08s0007g08620.t01"/>
<proteinExistence type="predicted"/>
<gene>
    <name evidence="1" type="ordered locus">VIT_08s0007g08620</name>
</gene>
<organism evidence="1 2">
    <name type="scientific">Vitis vinifera</name>
    <name type="common">Grape</name>
    <dbReference type="NCBI Taxonomy" id="29760"/>
    <lineage>
        <taxon>Eukaryota</taxon>
        <taxon>Viridiplantae</taxon>
        <taxon>Streptophyta</taxon>
        <taxon>Embryophyta</taxon>
        <taxon>Tracheophyta</taxon>
        <taxon>Spermatophyta</taxon>
        <taxon>Magnoliopsida</taxon>
        <taxon>eudicotyledons</taxon>
        <taxon>Gunneridae</taxon>
        <taxon>Pentapetalae</taxon>
        <taxon>rosids</taxon>
        <taxon>Vitales</taxon>
        <taxon>Vitaceae</taxon>
        <taxon>Viteae</taxon>
        <taxon>Vitis</taxon>
    </lineage>
</organism>
<dbReference type="EMBL" id="FN595991">
    <property type="protein sequence ID" value="CCB55123.1"/>
    <property type="molecule type" value="Genomic_DNA"/>
</dbReference>